<evidence type="ECO:0000256" key="9">
    <source>
        <dbReference type="ARBA" id="ARBA00023067"/>
    </source>
</evidence>
<feature type="compositionally biased region" description="Acidic residues" evidence="12">
    <location>
        <begin position="223"/>
        <end position="232"/>
    </location>
</feature>
<dbReference type="RefSeq" id="XP_007310575.1">
    <property type="nucleotide sequence ID" value="XM_007310513.1"/>
</dbReference>
<keyword evidence="5" id="KW-0158">Chromosome</keyword>
<dbReference type="Pfam" id="PF05786">
    <property type="entry name" value="Cnd2"/>
    <property type="match status" value="1"/>
</dbReference>
<feature type="compositionally biased region" description="Low complexity" evidence="12">
    <location>
        <begin position="1"/>
        <end position="17"/>
    </location>
</feature>
<dbReference type="Proteomes" id="UP000053927">
    <property type="component" value="Unassembled WGS sequence"/>
</dbReference>
<feature type="region of interest" description="Disordered" evidence="12">
    <location>
        <begin position="1"/>
        <end position="120"/>
    </location>
</feature>
<evidence type="ECO:0000256" key="5">
    <source>
        <dbReference type="ARBA" id="ARBA00022454"/>
    </source>
</evidence>
<evidence type="ECO:0000256" key="12">
    <source>
        <dbReference type="SAM" id="MobiDB-lite"/>
    </source>
</evidence>
<dbReference type="AlphaFoldDB" id="R7RZX6"/>
<dbReference type="OrthoDB" id="362021at2759"/>
<dbReference type="PIRSF" id="PIRSF017126">
    <property type="entry name" value="Condensin_H"/>
    <property type="match status" value="1"/>
</dbReference>
<accession>R7RZX6</accession>
<reference evidence="14" key="1">
    <citation type="journal article" date="2012" name="Science">
        <title>The Paleozoic origin of enzymatic lignin decomposition reconstructed from 31 fungal genomes.</title>
        <authorList>
            <person name="Floudas D."/>
            <person name="Binder M."/>
            <person name="Riley R."/>
            <person name="Barry K."/>
            <person name="Blanchette R.A."/>
            <person name="Henrissat B."/>
            <person name="Martinez A.T."/>
            <person name="Otillar R."/>
            <person name="Spatafora J.W."/>
            <person name="Yadav J.S."/>
            <person name="Aerts A."/>
            <person name="Benoit I."/>
            <person name="Boyd A."/>
            <person name="Carlson A."/>
            <person name="Copeland A."/>
            <person name="Coutinho P.M."/>
            <person name="de Vries R.P."/>
            <person name="Ferreira P."/>
            <person name="Findley K."/>
            <person name="Foster B."/>
            <person name="Gaskell J."/>
            <person name="Glotzer D."/>
            <person name="Gorecki P."/>
            <person name="Heitman J."/>
            <person name="Hesse C."/>
            <person name="Hori C."/>
            <person name="Igarashi K."/>
            <person name="Jurgens J.A."/>
            <person name="Kallen N."/>
            <person name="Kersten P."/>
            <person name="Kohler A."/>
            <person name="Kuees U."/>
            <person name="Kumar T.K.A."/>
            <person name="Kuo A."/>
            <person name="LaButti K."/>
            <person name="Larrondo L.F."/>
            <person name="Lindquist E."/>
            <person name="Ling A."/>
            <person name="Lombard V."/>
            <person name="Lucas S."/>
            <person name="Lundell T."/>
            <person name="Martin R."/>
            <person name="McLaughlin D.J."/>
            <person name="Morgenstern I."/>
            <person name="Morin E."/>
            <person name="Murat C."/>
            <person name="Nagy L.G."/>
            <person name="Nolan M."/>
            <person name="Ohm R.A."/>
            <person name="Patyshakuliyeva A."/>
            <person name="Rokas A."/>
            <person name="Ruiz-Duenas F.J."/>
            <person name="Sabat G."/>
            <person name="Salamov A."/>
            <person name="Samejima M."/>
            <person name="Schmutz J."/>
            <person name="Slot J.C."/>
            <person name="St John F."/>
            <person name="Stenlid J."/>
            <person name="Sun H."/>
            <person name="Sun S."/>
            <person name="Syed K."/>
            <person name="Tsang A."/>
            <person name="Wiebenga A."/>
            <person name="Young D."/>
            <person name="Pisabarro A."/>
            <person name="Eastwood D.C."/>
            <person name="Martin F."/>
            <person name="Cullen D."/>
            <person name="Grigoriev I.V."/>
            <person name="Hibbett D.S."/>
        </authorList>
    </citation>
    <scope>NUCLEOTIDE SEQUENCE [LARGE SCALE GENOMIC DNA]</scope>
    <source>
        <strain evidence="14">FP-91666</strain>
    </source>
</reference>
<feature type="compositionally biased region" description="Basic and acidic residues" evidence="12">
    <location>
        <begin position="45"/>
        <end position="58"/>
    </location>
</feature>
<keyword evidence="10 11" id="KW-0131">Cell cycle</keyword>
<sequence>MATRQTRPQRAQRPAPASHDDSDSGDETEPETPRPTKSAAGLRRRISEVQDKSYDDGPRPATKTVNINDDAAEKRRRRKSTKITAIDNAEAGPSGAAGAGDADGVAGAANTSRTTTGGRKSNAVALLETPVINVPTDVMTSNFEEWMKMAMDNKINAANSWNFALIDYFHDMSLLRNASDDTINFQRASSTLDGCVKIWTSRVDSVGTETGKLLSNLANEGRADEDEAEGSDNPDSQDPSQPRKKSKAKAEATLAKNAAQLKSKKLDLEFSVDPLFRKTCADFDEGGANGLLMNHLSLGVGSEGGLRVIFDASDSMGQEDADETEDRDEPVEEVDLSQLRQKYLPDLDALDSKAICHSLDDFAFSKDPFSFDESTMFREPSQAPLDDDADGGDFGAPQDTYGSAVNVDGDGAGPALEEDFFAGNDPMDTFEDAGMSPEGMDDGATPSFDNEQYNAGAGGEQGGGAGAGTGPYGPFDPRRMRTESDRIIAMTEGDGQGGMIELFDQSFLKNWAGPEHWKLRRVVKRPEPNAEASGKTKRDKKEAFRIDFLTPAEKDYKETAKTLFAPVTKGAGINLPKSGPSTKTRKGKKGGKEKEREDYTLPYDMHFTSKKLDNLFLKPDFRVSMRHQNGRNNQQGDGEVDEHFWAQAAADQAAARNQDGDDTMDEGGIPFNTQFFQDDFNDGADFDDDIGPSGIDPAEQDLLAATQGQSRRVRPERVNFTKKAKKVDVRKLKDNIWKSLDIICPEKKEDDEEDVSMETDEGTDPNEARTFDTVITGLKASYPPDKLSDLSTSFCFICLLHLCNERGLKLKGGIDDDEVPYDEPMEEDEETEKDKVGNIWDIKVFRDPTAIPAA</sequence>
<feature type="compositionally biased region" description="Acidic residues" evidence="12">
    <location>
        <begin position="749"/>
        <end position="764"/>
    </location>
</feature>
<dbReference type="EMBL" id="JH687398">
    <property type="protein sequence ID" value="EIM80455.1"/>
    <property type="molecule type" value="Genomic_DNA"/>
</dbReference>
<keyword evidence="7 11" id="KW-0132">Cell division</keyword>
<evidence type="ECO:0000256" key="7">
    <source>
        <dbReference type="ARBA" id="ARBA00022618"/>
    </source>
</evidence>
<feature type="region of interest" description="Disordered" evidence="12">
    <location>
        <begin position="221"/>
        <end position="250"/>
    </location>
</feature>
<dbReference type="PANTHER" id="PTHR13108">
    <property type="entry name" value="CONDENSIN COMPLEX SUBUNIT 2"/>
    <property type="match status" value="1"/>
</dbReference>
<dbReference type="OMA" id="FRKTCAD"/>
<feature type="region of interest" description="Disordered" evidence="12">
    <location>
        <begin position="571"/>
        <end position="596"/>
    </location>
</feature>
<keyword evidence="8 11" id="KW-0498">Mitosis</keyword>
<feature type="region of interest" description="Disordered" evidence="12">
    <location>
        <begin position="748"/>
        <end position="768"/>
    </location>
</feature>
<feature type="compositionally biased region" description="Polar residues" evidence="12">
    <location>
        <begin position="110"/>
        <end position="119"/>
    </location>
</feature>
<dbReference type="GeneID" id="18794749"/>
<feature type="region of interest" description="Disordered" evidence="12">
    <location>
        <begin position="376"/>
        <end position="397"/>
    </location>
</feature>
<name>R7RZX6_STEHR</name>
<evidence type="ECO:0000256" key="11">
    <source>
        <dbReference type="PIRNR" id="PIRNR017126"/>
    </source>
</evidence>
<keyword evidence="14" id="KW-1185">Reference proteome</keyword>
<organism evidence="13 14">
    <name type="scientific">Stereum hirsutum (strain FP-91666)</name>
    <name type="common">White-rot fungus</name>
    <dbReference type="NCBI Taxonomy" id="721885"/>
    <lineage>
        <taxon>Eukaryota</taxon>
        <taxon>Fungi</taxon>
        <taxon>Dikarya</taxon>
        <taxon>Basidiomycota</taxon>
        <taxon>Agaricomycotina</taxon>
        <taxon>Agaricomycetes</taxon>
        <taxon>Russulales</taxon>
        <taxon>Stereaceae</taxon>
        <taxon>Stereum</taxon>
    </lineage>
</organism>
<dbReference type="eggNOG" id="KOG2328">
    <property type="taxonomic scope" value="Eukaryota"/>
</dbReference>
<dbReference type="KEGG" id="shs:STEHIDRAFT_105552"/>
<dbReference type="GO" id="GO:0007076">
    <property type="term" value="P:mitotic chromosome condensation"/>
    <property type="evidence" value="ECO:0007669"/>
    <property type="project" value="InterPro"/>
</dbReference>
<evidence type="ECO:0000256" key="1">
    <source>
        <dbReference type="ARBA" id="ARBA00004286"/>
    </source>
</evidence>
<evidence type="ECO:0000256" key="6">
    <source>
        <dbReference type="ARBA" id="ARBA00022490"/>
    </source>
</evidence>
<evidence type="ECO:0000256" key="10">
    <source>
        <dbReference type="ARBA" id="ARBA00023306"/>
    </source>
</evidence>
<evidence type="ECO:0000256" key="3">
    <source>
        <dbReference type="ARBA" id="ARBA00009471"/>
    </source>
</evidence>
<proteinExistence type="inferred from homology"/>
<dbReference type="GO" id="GO:0003682">
    <property type="term" value="F:chromatin binding"/>
    <property type="evidence" value="ECO:0007669"/>
    <property type="project" value="TreeGrafter"/>
</dbReference>
<evidence type="ECO:0000313" key="13">
    <source>
        <dbReference type="EMBL" id="EIM80455.1"/>
    </source>
</evidence>
<dbReference type="InterPro" id="IPR022816">
    <property type="entry name" value="Condensin_barren_su2"/>
</dbReference>
<comment type="function">
    <text evidence="11">Regulatory subunit of the condensin complex, a complex required for conversion of interphase chromatin into mitotic-like condense chromosomes.</text>
</comment>
<evidence type="ECO:0000256" key="8">
    <source>
        <dbReference type="ARBA" id="ARBA00022776"/>
    </source>
</evidence>
<dbReference type="PANTHER" id="PTHR13108:SF9">
    <property type="entry name" value="CONDENSIN COMPLEX SUBUNIT 2"/>
    <property type="match status" value="1"/>
</dbReference>
<keyword evidence="6" id="KW-0963">Cytoplasm</keyword>
<protein>
    <recommendedName>
        <fullName evidence="4 11">Condensin complex subunit 2</fullName>
    </recommendedName>
</protein>
<dbReference type="GO" id="GO:0051301">
    <property type="term" value="P:cell division"/>
    <property type="evidence" value="ECO:0007669"/>
    <property type="project" value="UniProtKB-KW"/>
</dbReference>
<evidence type="ECO:0000256" key="2">
    <source>
        <dbReference type="ARBA" id="ARBA00004496"/>
    </source>
</evidence>
<comment type="subcellular location">
    <subcellularLocation>
        <location evidence="1">Chromosome</location>
    </subcellularLocation>
    <subcellularLocation>
        <location evidence="2">Cytoplasm</location>
    </subcellularLocation>
</comment>
<dbReference type="GO" id="GO:0000796">
    <property type="term" value="C:condensin complex"/>
    <property type="evidence" value="ECO:0007669"/>
    <property type="project" value="InterPro"/>
</dbReference>
<dbReference type="GO" id="GO:0005737">
    <property type="term" value="C:cytoplasm"/>
    <property type="evidence" value="ECO:0007669"/>
    <property type="project" value="UniProtKB-SubCell"/>
</dbReference>
<gene>
    <name evidence="13" type="ORF">STEHIDRAFT_105552</name>
</gene>
<feature type="compositionally biased region" description="Low complexity" evidence="12">
    <location>
        <begin position="89"/>
        <end position="109"/>
    </location>
</feature>
<evidence type="ECO:0000256" key="4">
    <source>
        <dbReference type="ARBA" id="ARBA00016065"/>
    </source>
</evidence>
<evidence type="ECO:0000313" key="14">
    <source>
        <dbReference type="Proteomes" id="UP000053927"/>
    </source>
</evidence>
<comment type="similarity">
    <text evidence="3 11">Belongs to the CND2 (condensin subunit 2) family.</text>
</comment>
<keyword evidence="9 11" id="KW-0226">DNA condensation</keyword>